<evidence type="ECO:0008006" key="3">
    <source>
        <dbReference type="Google" id="ProtNLM"/>
    </source>
</evidence>
<evidence type="ECO:0000313" key="1">
    <source>
        <dbReference type="EMBL" id="UOE32228.1"/>
    </source>
</evidence>
<proteinExistence type="predicted"/>
<reference evidence="1 2" key="1">
    <citation type="submission" date="2022-03" db="EMBL/GenBank/DDBJ databases">
        <title>Hymenobactersp. isolated from the air.</title>
        <authorList>
            <person name="Won M."/>
            <person name="Kwon S.-W."/>
        </authorList>
    </citation>
    <scope>NUCLEOTIDE SEQUENCE [LARGE SCALE GENOMIC DNA]</scope>
    <source>
        <strain evidence="1 2">KACC 22596</strain>
    </source>
</reference>
<protein>
    <recommendedName>
        <fullName evidence="3">Lipoprotein</fullName>
    </recommendedName>
</protein>
<dbReference type="EMBL" id="CP094534">
    <property type="protein sequence ID" value="UOE32228.1"/>
    <property type="molecule type" value="Genomic_DNA"/>
</dbReference>
<gene>
    <name evidence="1" type="ORF">MTP16_13925</name>
</gene>
<evidence type="ECO:0000313" key="2">
    <source>
        <dbReference type="Proteomes" id="UP000831390"/>
    </source>
</evidence>
<dbReference type="PROSITE" id="PS51257">
    <property type="entry name" value="PROKAR_LIPOPROTEIN"/>
    <property type="match status" value="1"/>
</dbReference>
<keyword evidence="2" id="KW-1185">Reference proteome</keyword>
<dbReference type="Proteomes" id="UP000831390">
    <property type="component" value="Chromosome"/>
</dbReference>
<organism evidence="1 2">
    <name type="scientific">Hymenobacter monticola</name>
    <dbReference type="NCBI Taxonomy" id="1705399"/>
    <lineage>
        <taxon>Bacteria</taxon>
        <taxon>Pseudomonadati</taxon>
        <taxon>Bacteroidota</taxon>
        <taxon>Cytophagia</taxon>
        <taxon>Cytophagales</taxon>
        <taxon>Hymenobacteraceae</taxon>
        <taxon>Hymenobacter</taxon>
    </lineage>
</organism>
<accession>A0ABY4AZ87</accession>
<sequence>MKAVYLFLAGLLASCGDIQTDCNGAYISRSVSSSQLFGLFLYELHPAANGPARVASLPDTLRVERCWVGRAAIIDCEHHGIAVVKGNTVTIKLAHPISNTMDVTLNGDYPLTLNRTWLTYDLGERQPPKLDFAIYVSADGQPLNRLNARKAGSWSFVK</sequence>
<name>A0ABY4AZ87_9BACT</name>
<dbReference type="RefSeq" id="WP_243510305.1">
    <property type="nucleotide sequence ID" value="NZ_CP094534.1"/>
</dbReference>